<proteinExistence type="predicted"/>
<evidence type="ECO:0000313" key="1">
    <source>
        <dbReference type="EMBL" id="CAJ2631660.1"/>
    </source>
</evidence>
<keyword evidence="2" id="KW-1185">Reference proteome</keyword>
<comment type="caution">
    <text evidence="1">The sequence shown here is derived from an EMBL/GenBank/DDBJ whole genome shotgun (WGS) entry which is preliminary data.</text>
</comment>
<organism evidence="1 2">
    <name type="scientific">Trifolium pratense</name>
    <name type="common">Red clover</name>
    <dbReference type="NCBI Taxonomy" id="57577"/>
    <lineage>
        <taxon>Eukaryota</taxon>
        <taxon>Viridiplantae</taxon>
        <taxon>Streptophyta</taxon>
        <taxon>Embryophyta</taxon>
        <taxon>Tracheophyta</taxon>
        <taxon>Spermatophyta</taxon>
        <taxon>Magnoliopsida</taxon>
        <taxon>eudicotyledons</taxon>
        <taxon>Gunneridae</taxon>
        <taxon>Pentapetalae</taxon>
        <taxon>rosids</taxon>
        <taxon>fabids</taxon>
        <taxon>Fabales</taxon>
        <taxon>Fabaceae</taxon>
        <taxon>Papilionoideae</taxon>
        <taxon>50 kb inversion clade</taxon>
        <taxon>NPAAA clade</taxon>
        <taxon>Hologalegina</taxon>
        <taxon>IRL clade</taxon>
        <taxon>Trifolieae</taxon>
        <taxon>Trifolium</taxon>
    </lineage>
</organism>
<gene>
    <name evidence="1" type="ORF">MILVUS5_LOCUS3146</name>
</gene>
<accession>A0ACB0IHP7</accession>
<evidence type="ECO:0000313" key="2">
    <source>
        <dbReference type="Proteomes" id="UP001177021"/>
    </source>
</evidence>
<name>A0ACB0IHP7_TRIPR</name>
<sequence>MAFDVNKMNWSVITHYPTPSSFKYDVNALLLNSLVLTNNPFPLAKTKTTPQKTKSNLKIKPKSMATSFYSRLFLVICATVLLMMITSPPTVEAGGLDLGMEWIHQTKTATCEGSIADCMLQQGEEEFQLDNEINRRILANTKYISYGALQRNTVPCSRRGASYYNCKPGAQANPYSRGCSAITRCRS</sequence>
<dbReference type="EMBL" id="CASHSV030000001">
    <property type="protein sequence ID" value="CAJ2631660.1"/>
    <property type="molecule type" value="Genomic_DNA"/>
</dbReference>
<reference evidence="1" key="1">
    <citation type="submission" date="2023-10" db="EMBL/GenBank/DDBJ databases">
        <authorList>
            <person name="Rodriguez Cubillos JULIANA M."/>
            <person name="De Vega J."/>
        </authorList>
    </citation>
    <scope>NUCLEOTIDE SEQUENCE</scope>
</reference>
<protein>
    <submittedName>
        <fullName evidence="1">Uncharacterized protein</fullName>
    </submittedName>
</protein>
<dbReference type="Proteomes" id="UP001177021">
    <property type="component" value="Unassembled WGS sequence"/>
</dbReference>